<dbReference type="PANTHER" id="PTHR16160:SF1">
    <property type="entry name" value="FERMITIN FAMILY HOMOLOG 3"/>
    <property type="match status" value="1"/>
</dbReference>
<protein>
    <submittedName>
        <fullName evidence="1">URP2 protein</fullName>
    </submittedName>
</protein>
<dbReference type="InterPro" id="IPR037843">
    <property type="entry name" value="Kindlin/fermitin"/>
</dbReference>
<dbReference type="OrthoDB" id="9396659at2759"/>
<dbReference type="GO" id="GO:0007160">
    <property type="term" value="P:cell-matrix adhesion"/>
    <property type="evidence" value="ECO:0007669"/>
    <property type="project" value="TreeGrafter"/>
</dbReference>
<evidence type="ECO:0000313" key="1">
    <source>
        <dbReference type="EMBL" id="NWH43438.1"/>
    </source>
</evidence>
<feature type="non-terminal residue" evidence="1">
    <location>
        <position position="1"/>
    </location>
</feature>
<gene>
    <name evidence="1" type="primary">Fermt3</name>
    <name evidence="1" type="ORF">FREMAG_R14925</name>
</gene>
<keyword evidence="2" id="KW-1185">Reference proteome</keyword>
<dbReference type="PANTHER" id="PTHR16160">
    <property type="entry name" value="FERMITIN 2-RELATED"/>
    <property type="match status" value="1"/>
</dbReference>
<name>A0A850VPY1_FREMA</name>
<dbReference type="EMBL" id="WAAD01002757">
    <property type="protein sequence ID" value="NWH43438.1"/>
    <property type="molecule type" value="Genomic_DNA"/>
</dbReference>
<accession>A0A850VPY1</accession>
<dbReference type="AlphaFoldDB" id="A0A850VPY1"/>
<dbReference type="GO" id="GO:0030055">
    <property type="term" value="C:cell-substrate junction"/>
    <property type="evidence" value="ECO:0007669"/>
    <property type="project" value="TreeGrafter"/>
</dbReference>
<dbReference type="SUPFAM" id="SSF50729">
    <property type="entry name" value="PH domain-like"/>
    <property type="match status" value="1"/>
</dbReference>
<dbReference type="GO" id="GO:0007229">
    <property type="term" value="P:integrin-mediated signaling pathway"/>
    <property type="evidence" value="ECO:0007669"/>
    <property type="project" value="InterPro"/>
</dbReference>
<organism evidence="1 2">
    <name type="scientific">Fregata magnificens</name>
    <name type="common">Magnificent frigatebird</name>
    <dbReference type="NCBI Taxonomy" id="37042"/>
    <lineage>
        <taxon>Eukaryota</taxon>
        <taxon>Metazoa</taxon>
        <taxon>Chordata</taxon>
        <taxon>Craniata</taxon>
        <taxon>Vertebrata</taxon>
        <taxon>Euteleostomi</taxon>
        <taxon>Archelosauria</taxon>
        <taxon>Archosauria</taxon>
        <taxon>Dinosauria</taxon>
        <taxon>Saurischia</taxon>
        <taxon>Theropoda</taxon>
        <taxon>Coelurosauria</taxon>
        <taxon>Aves</taxon>
        <taxon>Neognathae</taxon>
        <taxon>Neoaves</taxon>
        <taxon>Aequornithes</taxon>
        <taxon>Suliformes</taxon>
        <taxon>Fregatidae</taxon>
        <taxon>Fregata</taxon>
    </lineage>
</organism>
<proteinExistence type="predicted"/>
<dbReference type="GO" id="GO:0070527">
    <property type="term" value="P:platelet aggregation"/>
    <property type="evidence" value="ECO:0007669"/>
    <property type="project" value="TreeGrafter"/>
</dbReference>
<dbReference type="InterPro" id="IPR011993">
    <property type="entry name" value="PH-like_dom_sf"/>
</dbReference>
<dbReference type="Gene3D" id="2.30.29.30">
    <property type="entry name" value="Pleckstrin-homology domain (PH domain)/Phosphotyrosine-binding domain (PTB)"/>
    <property type="match status" value="2"/>
</dbReference>
<dbReference type="GO" id="GO:0005178">
    <property type="term" value="F:integrin binding"/>
    <property type="evidence" value="ECO:0007669"/>
    <property type="project" value="TreeGrafter"/>
</dbReference>
<sequence>VTPDVDVGAQKFCIKLLVAAPEGMSEIQLRCRDAPQYARWVAGCRLASRGRSLADASFGAEARGVLGREALGETGERRKGREGYWGALGETQGGGVRGNPGIRCRFKGSRRDEVLGVGPSRLLRLDPGTGSITRAWRYSALRQWNVNWDTQQVTLELEGEVTLALWVLSAPCQALHEFLGGYLCLG</sequence>
<dbReference type="GO" id="GO:0007159">
    <property type="term" value="P:leukocyte cell-cell adhesion"/>
    <property type="evidence" value="ECO:0007669"/>
    <property type="project" value="TreeGrafter"/>
</dbReference>
<dbReference type="GO" id="GO:0033632">
    <property type="term" value="P:regulation of cell-cell adhesion mediated by integrin"/>
    <property type="evidence" value="ECO:0007669"/>
    <property type="project" value="TreeGrafter"/>
</dbReference>
<dbReference type="Proteomes" id="UP000632118">
    <property type="component" value="Unassembled WGS sequence"/>
</dbReference>
<dbReference type="GO" id="GO:0033622">
    <property type="term" value="P:integrin activation"/>
    <property type="evidence" value="ECO:0007669"/>
    <property type="project" value="TreeGrafter"/>
</dbReference>
<comment type="caution">
    <text evidence="1">The sequence shown here is derived from an EMBL/GenBank/DDBJ whole genome shotgun (WGS) entry which is preliminary data.</text>
</comment>
<reference evidence="1" key="1">
    <citation type="submission" date="2019-09" db="EMBL/GenBank/DDBJ databases">
        <title>Bird 10,000 Genomes (B10K) Project - Family phase.</title>
        <authorList>
            <person name="Zhang G."/>
        </authorList>
    </citation>
    <scope>NUCLEOTIDE SEQUENCE</scope>
    <source>
        <strain evidence="1">B10K-DU-002-48</strain>
        <tissue evidence="1">Muscle</tissue>
    </source>
</reference>
<evidence type="ECO:0000313" key="2">
    <source>
        <dbReference type="Proteomes" id="UP000632118"/>
    </source>
</evidence>
<feature type="non-terminal residue" evidence="1">
    <location>
        <position position="186"/>
    </location>
</feature>